<sequence>MLAGGPVHARARAHRRAGTPRLGWHPGAMPEPAPQATVSATFRERLHPGPAWVVGAVCVGFVLGIVLWLISIAASLIVGAVAAVVLAVLLWTSSPVVAVGPGPDGAPWLWAGRARIPVALLADPRALDAAALRAELGPGSDARTYACLRPWLRSAVVVRVVDPDDPTPGWLVGTRRPADLEAALRAAGAAVTATPADEARERGTAATPEG</sequence>
<evidence type="ECO:0000313" key="4">
    <source>
        <dbReference type="Proteomes" id="UP001157091"/>
    </source>
</evidence>
<gene>
    <name evidence="3" type="ORF">GCM10025864_35330</name>
</gene>
<feature type="transmembrane region" description="Helical" evidence="2">
    <location>
        <begin position="76"/>
        <end position="99"/>
    </location>
</feature>
<keyword evidence="2" id="KW-1133">Transmembrane helix</keyword>
<feature type="transmembrane region" description="Helical" evidence="2">
    <location>
        <begin position="51"/>
        <end position="70"/>
    </location>
</feature>
<dbReference type="InterPro" id="IPR021443">
    <property type="entry name" value="DUF3093"/>
</dbReference>
<protein>
    <recommendedName>
        <fullName evidence="5">DUF3093 domain-containing protein</fullName>
    </recommendedName>
</protein>
<evidence type="ECO:0008006" key="5">
    <source>
        <dbReference type="Google" id="ProtNLM"/>
    </source>
</evidence>
<organism evidence="3 4">
    <name type="scientific">Luteimicrobium album</name>
    <dbReference type="NCBI Taxonomy" id="1054550"/>
    <lineage>
        <taxon>Bacteria</taxon>
        <taxon>Bacillati</taxon>
        <taxon>Actinomycetota</taxon>
        <taxon>Actinomycetes</taxon>
        <taxon>Micrococcales</taxon>
        <taxon>Luteimicrobium</taxon>
    </lineage>
</organism>
<dbReference type="Pfam" id="PF11292">
    <property type="entry name" value="DUF3093"/>
    <property type="match status" value="1"/>
</dbReference>
<dbReference type="Proteomes" id="UP001157091">
    <property type="component" value="Unassembled WGS sequence"/>
</dbReference>
<feature type="region of interest" description="Disordered" evidence="1">
    <location>
        <begin position="1"/>
        <end position="32"/>
    </location>
</feature>
<evidence type="ECO:0000313" key="3">
    <source>
        <dbReference type="EMBL" id="GMA25774.1"/>
    </source>
</evidence>
<reference evidence="4" key="1">
    <citation type="journal article" date="2019" name="Int. J. Syst. Evol. Microbiol.">
        <title>The Global Catalogue of Microorganisms (GCM) 10K type strain sequencing project: providing services to taxonomists for standard genome sequencing and annotation.</title>
        <authorList>
            <consortium name="The Broad Institute Genomics Platform"/>
            <consortium name="The Broad Institute Genome Sequencing Center for Infectious Disease"/>
            <person name="Wu L."/>
            <person name="Ma J."/>
        </authorList>
    </citation>
    <scope>NUCLEOTIDE SEQUENCE [LARGE SCALE GENOMIC DNA]</scope>
    <source>
        <strain evidence="4">NBRC 106348</strain>
    </source>
</reference>
<keyword evidence="4" id="KW-1185">Reference proteome</keyword>
<feature type="compositionally biased region" description="Basic residues" evidence="1">
    <location>
        <begin position="9"/>
        <end position="18"/>
    </location>
</feature>
<dbReference type="EMBL" id="BSUK01000001">
    <property type="protein sequence ID" value="GMA25774.1"/>
    <property type="molecule type" value="Genomic_DNA"/>
</dbReference>
<proteinExistence type="predicted"/>
<feature type="region of interest" description="Disordered" evidence="1">
    <location>
        <begin position="189"/>
        <end position="210"/>
    </location>
</feature>
<name>A0ABQ6I7M6_9MICO</name>
<keyword evidence="2" id="KW-0472">Membrane</keyword>
<comment type="caution">
    <text evidence="3">The sequence shown here is derived from an EMBL/GenBank/DDBJ whole genome shotgun (WGS) entry which is preliminary data.</text>
</comment>
<evidence type="ECO:0000256" key="2">
    <source>
        <dbReference type="SAM" id="Phobius"/>
    </source>
</evidence>
<keyword evidence="2" id="KW-0812">Transmembrane</keyword>
<evidence type="ECO:0000256" key="1">
    <source>
        <dbReference type="SAM" id="MobiDB-lite"/>
    </source>
</evidence>
<accession>A0ABQ6I7M6</accession>